<gene>
    <name evidence="2" type="ORF">BB559_003323</name>
</gene>
<protein>
    <recommendedName>
        <fullName evidence="4">RING-type domain-containing protein</fullName>
    </recommendedName>
</protein>
<dbReference type="OrthoDB" id="10251342at2759"/>
<keyword evidence="3" id="KW-1185">Reference proteome</keyword>
<feature type="transmembrane region" description="Helical" evidence="1">
    <location>
        <begin position="79"/>
        <end position="96"/>
    </location>
</feature>
<comment type="caution">
    <text evidence="2">The sequence shown here is derived from an EMBL/GenBank/DDBJ whole genome shotgun (WGS) entry which is preliminary data.</text>
</comment>
<feature type="transmembrane region" description="Helical" evidence="1">
    <location>
        <begin position="6"/>
        <end position="24"/>
    </location>
</feature>
<dbReference type="SUPFAM" id="SSF57850">
    <property type="entry name" value="RING/U-box"/>
    <property type="match status" value="1"/>
</dbReference>
<sequence>MYSLYFVFSTFSSLYAFFQTYFLVTSNLGISKCIDETIYKHRISVYKLPTDGVSFRDNNPAIWCTTSETVKVLTNNVPLAFNIVLVFDILQIRIKSYSMQMGDKINEFNDNLADRLFWIQTCIDVVVLMFGLVYFTQIMIINGLNINIPGIFSFLNIQSQGLKLKFILERLSNYNKALVEMNSVVTMATKEEVENYEGMCPICWENLENSAKLPCQHLFHK</sequence>
<evidence type="ECO:0008006" key="4">
    <source>
        <dbReference type="Google" id="ProtNLM"/>
    </source>
</evidence>
<keyword evidence="1" id="KW-0472">Membrane</keyword>
<dbReference type="Gene3D" id="3.30.40.10">
    <property type="entry name" value="Zinc/RING finger domain, C3HC4 (zinc finger)"/>
    <property type="match status" value="1"/>
</dbReference>
<dbReference type="Proteomes" id="UP000245699">
    <property type="component" value="Unassembled WGS sequence"/>
</dbReference>
<evidence type="ECO:0000256" key="1">
    <source>
        <dbReference type="SAM" id="Phobius"/>
    </source>
</evidence>
<evidence type="ECO:0000313" key="2">
    <source>
        <dbReference type="EMBL" id="PVU93333.1"/>
    </source>
</evidence>
<dbReference type="STRING" id="61424.A0A2T9YLX2"/>
<dbReference type="AlphaFoldDB" id="A0A2T9YLX2"/>
<feature type="transmembrane region" description="Helical" evidence="1">
    <location>
        <begin position="116"/>
        <end position="135"/>
    </location>
</feature>
<organism evidence="2 3">
    <name type="scientific">Furculomyces boomerangus</name>
    <dbReference type="NCBI Taxonomy" id="61424"/>
    <lineage>
        <taxon>Eukaryota</taxon>
        <taxon>Fungi</taxon>
        <taxon>Fungi incertae sedis</taxon>
        <taxon>Zoopagomycota</taxon>
        <taxon>Kickxellomycotina</taxon>
        <taxon>Harpellomycetes</taxon>
        <taxon>Harpellales</taxon>
        <taxon>Harpellaceae</taxon>
        <taxon>Furculomyces</taxon>
    </lineage>
</organism>
<proteinExistence type="predicted"/>
<keyword evidence="1" id="KW-0812">Transmembrane</keyword>
<name>A0A2T9YLX2_9FUNG</name>
<accession>A0A2T9YLX2</accession>
<dbReference type="EMBL" id="MBFT01000326">
    <property type="protein sequence ID" value="PVU93333.1"/>
    <property type="molecule type" value="Genomic_DNA"/>
</dbReference>
<evidence type="ECO:0000313" key="3">
    <source>
        <dbReference type="Proteomes" id="UP000245699"/>
    </source>
</evidence>
<reference evidence="2 3" key="1">
    <citation type="journal article" date="2018" name="MBio">
        <title>Comparative Genomics Reveals the Core Gene Toolbox for the Fungus-Insect Symbiosis.</title>
        <authorList>
            <person name="Wang Y."/>
            <person name="Stata M."/>
            <person name="Wang W."/>
            <person name="Stajich J.E."/>
            <person name="White M.M."/>
            <person name="Moncalvo J.M."/>
        </authorList>
    </citation>
    <scope>NUCLEOTIDE SEQUENCE [LARGE SCALE GENOMIC DNA]</scope>
    <source>
        <strain evidence="2 3">AUS-77-4</strain>
    </source>
</reference>
<dbReference type="InterPro" id="IPR013083">
    <property type="entry name" value="Znf_RING/FYVE/PHD"/>
</dbReference>
<keyword evidence="1" id="KW-1133">Transmembrane helix</keyword>